<feature type="chain" id="PRO_5016573359" evidence="5">
    <location>
        <begin position="20"/>
        <end position="317"/>
    </location>
</feature>
<dbReference type="RefSeq" id="WP_115338049.1">
    <property type="nucleotide sequence ID" value="NZ_CAACXO010000078.1"/>
</dbReference>
<keyword evidence="5" id="KW-0732">Signal</keyword>
<evidence type="ECO:0000259" key="6">
    <source>
        <dbReference type="PROSITE" id="PS51123"/>
    </source>
</evidence>
<dbReference type="PROSITE" id="PS51123">
    <property type="entry name" value="OMPA_2"/>
    <property type="match status" value="1"/>
</dbReference>
<accession>A0A378R5D3</accession>
<sequence>MKLQHPPLFKALAGATALAAVVGLTACSTTTPAKNVVTWNKSASGMVSDVQNIALDDRTAALVFIRPATENVANPDSSTNIGLDDRFLVSVQDNHYSASVVCAGDVALSAVPTAAKINDLDAGAVNLKLAAGETVYFAVAADANTFQPTLRQVDAQTAANLLQGTYRQAHQISRVQAHNCPEPVVAPAPAPVVPAPQSEYYVETRPNIRLNILFDTNKSDIKPQYRSEVTKAANFLKDYPDAQVIVEGHTDSRGSETYNQALSERRAAAVRQSLITDYGIAPNRISAQGFGELRPVATNDTEEGRQLNRRVMVVVPN</sequence>
<dbReference type="OrthoDB" id="1149075at2"/>
<evidence type="ECO:0000313" key="7">
    <source>
        <dbReference type="EMBL" id="STZ09801.1"/>
    </source>
</evidence>
<dbReference type="EMBL" id="UGQE01000001">
    <property type="protein sequence ID" value="STZ09801.1"/>
    <property type="molecule type" value="Genomic_DNA"/>
</dbReference>
<protein>
    <submittedName>
        <fullName evidence="7">Outer membrane protein OmpAb</fullName>
    </submittedName>
</protein>
<dbReference type="PROSITE" id="PS51257">
    <property type="entry name" value="PROKAR_LIPOPROTEIN"/>
    <property type="match status" value="1"/>
</dbReference>
<feature type="signal peptide" evidence="5">
    <location>
        <begin position="1"/>
        <end position="19"/>
    </location>
</feature>
<organism evidence="7 8">
    <name type="scientific">Moraxella caviae</name>
    <dbReference type="NCBI Taxonomy" id="34060"/>
    <lineage>
        <taxon>Bacteria</taxon>
        <taxon>Pseudomonadati</taxon>
        <taxon>Pseudomonadota</taxon>
        <taxon>Gammaproteobacteria</taxon>
        <taxon>Moraxellales</taxon>
        <taxon>Moraxellaceae</taxon>
        <taxon>Moraxella</taxon>
    </lineage>
</organism>
<gene>
    <name evidence="7" type="ORF">NCTC10293_00111</name>
</gene>
<dbReference type="InterPro" id="IPR006665">
    <property type="entry name" value="OmpA-like"/>
</dbReference>
<dbReference type="PROSITE" id="PS01068">
    <property type="entry name" value="OMPA_1"/>
    <property type="match status" value="1"/>
</dbReference>
<reference evidence="7 8" key="1">
    <citation type="submission" date="2018-06" db="EMBL/GenBank/DDBJ databases">
        <authorList>
            <consortium name="Pathogen Informatics"/>
            <person name="Doyle S."/>
        </authorList>
    </citation>
    <scope>NUCLEOTIDE SEQUENCE [LARGE SCALE GENOMIC DNA]</scope>
    <source>
        <strain evidence="7 8">NCTC10293</strain>
    </source>
</reference>
<proteinExistence type="predicted"/>
<dbReference type="InterPro" id="IPR006690">
    <property type="entry name" value="OMPA-like_CS"/>
</dbReference>
<evidence type="ECO:0000313" key="8">
    <source>
        <dbReference type="Proteomes" id="UP000255279"/>
    </source>
</evidence>
<dbReference type="SUPFAM" id="SSF103088">
    <property type="entry name" value="OmpA-like"/>
    <property type="match status" value="1"/>
</dbReference>
<keyword evidence="3" id="KW-0998">Cell outer membrane</keyword>
<feature type="domain" description="OmpA-like" evidence="6">
    <location>
        <begin position="201"/>
        <end position="317"/>
    </location>
</feature>
<dbReference type="InterPro" id="IPR050330">
    <property type="entry name" value="Bact_OuterMem_StrucFunc"/>
</dbReference>
<evidence type="ECO:0000256" key="3">
    <source>
        <dbReference type="ARBA" id="ARBA00023237"/>
    </source>
</evidence>
<dbReference type="PANTHER" id="PTHR30329:SF21">
    <property type="entry name" value="LIPOPROTEIN YIAD-RELATED"/>
    <property type="match status" value="1"/>
</dbReference>
<dbReference type="InterPro" id="IPR006664">
    <property type="entry name" value="OMP_bac"/>
</dbReference>
<name>A0A378R5D3_9GAMM</name>
<evidence type="ECO:0000256" key="5">
    <source>
        <dbReference type="SAM" id="SignalP"/>
    </source>
</evidence>
<evidence type="ECO:0000256" key="4">
    <source>
        <dbReference type="PROSITE-ProRule" id="PRU00473"/>
    </source>
</evidence>
<dbReference type="Proteomes" id="UP000255279">
    <property type="component" value="Unassembled WGS sequence"/>
</dbReference>
<keyword evidence="2 4" id="KW-0472">Membrane</keyword>
<dbReference type="GO" id="GO:0009279">
    <property type="term" value="C:cell outer membrane"/>
    <property type="evidence" value="ECO:0007669"/>
    <property type="project" value="UniProtKB-SubCell"/>
</dbReference>
<comment type="subcellular location">
    <subcellularLocation>
        <location evidence="1">Cell outer membrane</location>
    </subcellularLocation>
</comment>
<evidence type="ECO:0000256" key="1">
    <source>
        <dbReference type="ARBA" id="ARBA00004442"/>
    </source>
</evidence>
<dbReference type="PANTHER" id="PTHR30329">
    <property type="entry name" value="STATOR ELEMENT OF FLAGELLAR MOTOR COMPLEX"/>
    <property type="match status" value="1"/>
</dbReference>
<dbReference type="AlphaFoldDB" id="A0A378R5D3"/>
<dbReference type="Gene3D" id="3.30.1330.60">
    <property type="entry name" value="OmpA-like domain"/>
    <property type="match status" value="1"/>
</dbReference>
<evidence type="ECO:0000256" key="2">
    <source>
        <dbReference type="ARBA" id="ARBA00023136"/>
    </source>
</evidence>
<dbReference type="CDD" id="cd07185">
    <property type="entry name" value="OmpA_C-like"/>
    <property type="match status" value="1"/>
</dbReference>
<dbReference type="PRINTS" id="PR01021">
    <property type="entry name" value="OMPADOMAIN"/>
</dbReference>
<dbReference type="InterPro" id="IPR036737">
    <property type="entry name" value="OmpA-like_sf"/>
</dbReference>
<dbReference type="Pfam" id="PF00691">
    <property type="entry name" value="OmpA"/>
    <property type="match status" value="1"/>
</dbReference>